<dbReference type="Pfam" id="PF04046">
    <property type="entry name" value="PSP"/>
    <property type="match status" value="1"/>
</dbReference>
<comment type="caution">
    <text evidence="3">The sequence shown here is derived from an EMBL/GenBank/DDBJ whole genome shotgun (WGS) entry which is preliminary data.</text>
</comment>
<feature type="region of interest" description="Disordered" evidence="1">
    <location>
        <begin position="392"/>
        <end position="491"/>
    </location>
</feature>
<name>A0A8J5XEK0_DIALT</name>
<feature type="compositionally biased region" description="Acidic residues" evidence="1">
    <location>
        <begin position="417"/>
        <end position="433"/>
    </location>
</feature>
<protein>
    <recommendedName>
        <fullName evidence="2">PSP proline-rich domain-containing protein</fullName>
    </recommendedName>
</protein>
<dbReference type="Proteomes" id="UP000751190">
    <property type="component" value="Unassembled WGS sequence"/>
</dbReference>
<organism evidence="3 4">
    <name type="scientific">Diacronema lutheri</name>
    <name type="common">Unicellular marine alga</name>
    <name type="synonym">Monochrysis lutheri</name>
    <dbReference type="NCBI Taxonomy" id="2081491"/>
    <lineage>
        <taxon>Eukaryota</taxon>
        <taxon>Haptista</taxon>
        <taxon>Haptophyta</taxon>
        <taxon>Pavlovophyceae</taxon>
        <taxon>Pavlovales</taxon>
        <taxon>Pavlovaceae</taxon>
        <taxon>Diacronema</taxon>
    </lineage>
</organism>
<proteinExistence type="predicted"/>
<feature type="compositionally biased region" description="Polar residues" evidence="1">
    <location>
        <begin position="446"/>
        <end position="458"/>
    </location>
</feature>
<dbReference type="PANTHER" id="PTHR12785">
    <property type="entry name" value="SPLICING FACTOR 3B"/>
    <property type="match status" value="1"/>
</dbReference>
<evidence type="ECO:0000313" key="4">
    <source>
        <dbReference type="Proteomes" id="UP000751190"/>
    </source>
</evidence>
<feature type="compositionally biased region" description="Low complexity" evidence="1">
    <location>
        <begin position="117"/>
        <end position="135"/>
    </location>
</feature>
<dbReference type="EMBL" id="JAGTXO010000006">
    <property type="protein sequence ID" value="KAG8467321.1"/>
    <property type="molecule type" value="Genomic_DNA"/>
</dbReference>
<feature type="compositionally biased region" description="Basic and acidic residues" evidence="1">
    <location>
        <begin position="74"/>
        <end position="87"/>
    </location>
</feature>
<feature type="region of interest" description="Disordered" evidence="1">
    <location>
        <begin position="1"/>
        <end position="87"/>
    </location>
</feature>
<accession>A0A8J5XEK0</accession>
<dbReference type="SMART" id="SM00581">
    <property type="entry name" value="PSP"/>
    <property type="match status" value="1"/>
</dbReference>
<feature type="compositionally biased region" description="Basic residues" evidence="1">
    <location>
        <begin position="596"/>
        <end position="606"/>
    </location>
</feature>
<evidence type="ECO:0000256" key="1">
    <source>
        <dbReference type="SAM" id="MobiDB-lite"/>
    </source>
</evidence>
<gene>
    <name evidence="3" type="ORF">KFE25_000637</name>
</gene>
<reference evidence="3" key="1">
    <citation type="submission" date="2021-05" db="EMBL/GenBank/DDBJ databases">
        <title>The genome of the haptophyte Pavlova lutheri (Diacronema luteri, Pavlovales) - a model for lipid biosynthesis in eukaryotic algae.</title>
        <authorList>
            <person name="Hulatt C.J."/>
            <person name="Posewitz M.C."/>
        </authorList>
    </citation>
    <scope>NUCLEOTIDE SEQUENCE</scope>
    <source>
        <strain evidence="3">NIVA-4/92</strain>
    </source>
</reference>
<dbReference type="GO" id="GO:0005634">
    <property type="term" value="C:nucleus"/>
    <property type="evidence" value="ECO:0007669"/>
    <property type="project" value="InterPro"/>
</dbReference>
<keyword evidence="4" id="KW-1185">Reference proteome</keyword>
<dbReference type="OMA" id="KGEPIGQ"/>
<dbReference type="AlphaFoldDB" id="A0A8J5XEK0"/>
<evidence type="ECO:0000259" key="2">
    <source>
        <dbReference type="SMART" id="SM00581"/>
    </source>
</evidence>
<dbReference type="OrthoDB" id="10260794at2759"/>
<dbReference type="PANTHER" id="PTHR12785:SF6">
    <property type="entry name" value="SPLICING FACTOR 3B SUBUNIT 2"/>
    <property type="match status" value="1"/>
</dbReference>
<dbReference type="Pfam" id="PF04037">
    <property type="entry name" value="DUF382"/>
    <property type="match status" value="1"/>
</dbReference>
<feature type="region of interest" description="Disordered" evidence="1">
    <location>
        <begin position="571"/>
        <end position="606"/>
    </location>
</feature>
<feature type="domain" description="PSP proline-rich" evidence="2">
    <location>
        <begin position="303"/>
        <end position="358"/>
    </location>
</feature>
<feature type="compositionally biased region" description="Basic and acidic residues" evidence="1">
    <location>
        <begin position="582"/>
        <end position="595"/>
    </location>
</feature>
<feature type="region of interest" description="Disordered" evidence="1">
    <location>
        <begin position="115"/>
        <end position="155"/>
    </location>
</feature>
<dbReference type="InterPro" id="IPR007180">
    <property type="entry name" value="DUF382"/>
</dbReference>
<feature type="compositionally biased region" description="Basic residues" evidence="1">
    <location>
        <begin position="29"/>
        <end position="45"/>
    </location>
</feature>
<sequence>MEGAVVAEPQLNGTAHASARRKAEEARAAMRKRKKQHRKEVKRQQRTAGDAAPPTADSTRAPAADAGEPDEPGGSEREGVKVEYVSKRDEAATDPAFHELAKVFERFATAEQLVGSAPAPAGDGAAAEHAGADAGAGERGEDGLEEDEEKASARKLRKELRLSVAELKRSTDRPEVVEQWDVTAADPKLLVHLKAYRNAVPVPRHWAQKRAYLQGKRGIEKKPFQLPDFIAATGIEKIRQVVAEKEEAKKLKSKTRETTRPKMHRLDLDYQVLHDAFFKYQTKPKMTRHGEVYWEGKENEVHLREKRPGQLSADLRRALSMGDDPLTPPPFLVNMQRYGPPPSYPQLRVPGLNAPLPEGASYGTHPGGWGKPPVDELGTALYGNPFAPPVPAGGARGGGAGAGAAAEGVSEQPWGEPDSESEAESEEEYDDDAAAAGVTDDEIARGTSSLASVETGGTETPKALSLRKERLGVETPSSVAGADTPVAPGLAEPPRALYTVLEQKAVSVGAAAFGSAHTYAMPPTMAAAAEAQSSGQGGRRTKATAAGAVEVVLDPAELEDLDEERLKQRYESQVAANKRAHRKEDLSDLVEEHEARKRRKASQQGR</sequence>
<dbReference type="InterPro" id="IPR052584">
    <property type="entry name" value="U2_snRNP_Complex_Component"/>
</dbReference>
<dbReference type="InterPro" id="IPR006568">
    <property type="entry name" value="PSP_pro-rich"/>
</dbReference>
<evidence type="ECO:0000313" key="3">
    <source>
        <dbReference type="EMBL" id="KAG8467321.1"/>
    </source>
</evidence>